<organism evidence="1">
    <name type="scientific">Mesocestoides corti</name>
    <name type="common">Flatworm</name>
    <dbReference type="NCBI Taxonomy" id="53468"/>
    <lineage>
        <taxon>Eukaryota</taxon>
        <taxon>Metazoa</taxon>
        <taxon>Spiralia</taxon>
        <taxon>Lophotrochozoa</taxon>
        <taxon>Platyhelminthes</taxon>
        <taxon>Cestoda</taxon>
        <taxon>Eucestoda</taxon>
        <taxon>Cyclophyllidea</taxon>
        <taxon>Mesocestoididae</taxon>
        <taxon>Mesocestoides</taxon>
    </lineage>
</organism>
<dbReference type="AlphaFoldDB" id="A0A5K3EFY9"/>
<reference evidence="1" key="1">
    <citation type="submission" date="2019-11" db="UniProtKB">
        <authorList>
            <consortium name="WormBaseParasite"/>
        </authorList>
    </citation>
    <scope>IDENTIFICATION</scope>
</reference>
<accession>A0A5K3EFY9</accession>
<name>A0A5K3EFY9_MESCO</name>
<evidence type="ECO:0000313" key="1">
    <source>
        <dbReference type="WBParaSite" id="MCU_000255-RA"/>
    </source>
</evidence>
<protein>
    <submittedName>
        <fullName evidence="1">Ovule protein</fullName>
    </submittedName>
</protein>
<dbReference type="WBParaSite" id="MCU_000255-RA">
    <property type="protein sequence ID" value="MCU_000255-RA"/>
    <property type="gene ID" value="MCU_000255"/>
</dbReference>
<proteinExistence type="predicted"/>
<sequence>GRLKSIHLPLRKQRSQPTFLSASDPLSSHRSKYYSKSRTNNKTLLSLLPVYTKL</sequence>